<dbReference type="EMBL" id="QBMC01000025">
    <property type="protein sequence ID" value="PZO20881.1"/>
    <property type="molecule type" value="Genomic_DNA"/>
</dbReference>
<keyword evidence="1" id="KW-1133">Transmembrane helix</keyword>
<organism evidence="2 3">
    <name type="scientific">Leptolyngbya foveolarum</name>
    <dbReference type="NCBI Taxonomy" id="47253"/>
    <lineage>
        <taxon>Bacteria</taxon>
        <taxon>Bacillati</taxon>
        <taxon>Cyanobacteriota</taxon>
        <taxon>Cyanophyceae</taxon>
        <taxon>Leptolyngbyales</taxon>
        <taxon>Leptolyngbyaceae</taxon>
        <taxon>Leptolyngbya group</taxon>
        <taxon>Leptolyngbya</taxon>
    </lineage>
</organism>
<dbReference type="Pfam" id="PF20538">
    <property type="entry name" value="DUF6753"/>
    <property type="match status" value="1"/>
</dbReference>
<evidence type="ECO:0000313" key="3">
    <source>
        <dbReference type="Proteomes" id="UP000249354"/>
    </source>
</evidence>
<dbReference type="InterPro" id="IPR046641">
    <property type="entry name" value="DUF6753"/>
</dbReference>
<keyword evidence="1" id="KW-0472">Membrane</keyword>
<evidence type="ECO:0000313" key="2">
    <source>
        <dbReference type="EMBL" id="PZO20881.1"/>
    </source>
</evidence>
<dbReference type="Proteomes" id="UP000249354">
    <property type="component" value="Unassembled WGS sequence"/>
</dbReference>
<feature type="transmembrane region" description="Helical" evidence="1">
    <location>
        <begin position="171"/>
        <end position="191"/>
    </location>
</feature>
<name>A0A2W4W933_9CYAN</name>
<accession>A0A2W4W933</accession>
<sequence length="239" mass="27133">MATRRRDPEQIYRDVMAKFDAQTRDRIQGVIIDYGIEKADPFFLIFLAMGHLLTLVQTAPENWQVLFDEFKGDLDAWTTQNLRTLEAINQQSLISERLIRSFQALSNLTTSSNGETQKLHKELTRLNTELAAFKGSLIQAVNQNTANSQTLLNRVQTNEEKVALLESQMTWTLACSALTLAAVVIGGAISYGRLAKEVEFAQVLLMQERKRSIWTLEKANRAECFYGIKPQSDPQCQQF</sequence>
<evidence type="ECO:0000256" key="1">
    <source>
        <dbReference type="SAM" id="Phobius"/>
    </source>
</evidence>
<gene>
    <name evidence="2" type="ORF">DCF25_05875</name>
</gene>
<reference evidence="2 3" key="2">
    <citation type="submission" date="2018-06" db="EMBL/GenBank/DDBJ databases">
        <title>Metagenomic assembly of (sub)arctic Cyanobacteria and their associated microbiome from non-axenic cultures.</title>
        <authorList>
            <person name="Baurain D."/>
        </authorList>
    </citation>
    <scope>NUCLEOTIDE SEQUENCE [LARGE SCALE GENOMIC DNA]</scope>
    <source>
        <strain evidence="2">ULC129bin1</strain>
    </source>
</reference>
<reference evidence="3" key="1">
    <citation type="submission" date="2018-04" db="EMBL/GenBank/DDBJ databases">
        <authorList>
            <person name="Cornet L."/>
        </authorList>
    </citation>
    <scope>NUCLEOTIDE SEQUENCE [LARGE SCALE GENOMIC DNA]</scope>
</reference>
<keyword evidence="1" id="KW-0812">Transmembrane</keyword>
<proteinExistence type="predicted"/>
<dbReference type="AlphaFoldDB" id="A0A2W4W933"/>
<protein>
    <submittedName>
        <fullName evidence="2">Uncharacterized protein</fullName>
    </submittedName>
</protein>
<comment type="caution">
    <text evidence="2">The sequence shown here is derived from an EMBL/GenBank/DDBJ whole genome shotgun (WGS) entry which is preliminary data.</text>
</comment>